<evidence type="ECO:0000313" key="1">
    <source>
        <dbReference type="EMBL" id="KAI5319971.1"/>
    </source>
</evidence>
<evidence type="ECO:0000313" key="2">
    <source>
        <dbReference type="Proteomes" id="UP001054821"/>
    </source>
</evidence>
<sequence>MGIGRGRGAKIKTVGSYCCGPLDIYTYEKIYEVSQSNCKMKIGNQGRISALTNVSGVLTGSSQIFAIPMEKTEEA</sequence>
<protein>
    <submittedName>
        <fullName evidence="1">Uncharacterized protein</fullName>
    </submittedName>
</protein>
<proteinExistence type="predicted"/>
<name>A0AAD4YSP5_PRUDU</name>
<dbReference type="AlphaFoldDB" id="A0AAD4YSP5"/>
<keyword evidence="2" id="KW-1185">Reference proteome</keyword>
<accession>A0AAD4YSP5</accession>
<dbReference type="Proteomes" id="UP001054821">
    <property type="component" value="Chromosome 7"/>
</dbReference>
<dbReference type="EMBL" id="JAJFAZ020000007">
    <property type="protein sequence ID" value="KAI5319971.1"/>
    <property type="molecule type" value="Genomic_DNA"/>
</dbReference>
<comment type="caution">
    <text evidence="1">The sequence shown here is derived from an EMBL/GenBank/DDBJ whole genome shotgun (WGS) entry which is preliminary data.</text>
</comment>
<organism evidence="1 2">
    <name type="scientific">Prunus dulcis</name>
    <name type="common">Almond</name>
    <name type="synonym">Amygdalus dulcis</name>
    <dbReference type="NCBI Taxonomy" id="3755"/>
    <lineage>
        <taxon>Eukaryota</taxon>
        <taxon>Viridiplantae</taxon>
        <taxon>Streptophyta</taxon>
        <taxon>Embryophyta</taxon>
        <taxon>Tracheophyta</taxon>
        <taxon>Spermatophyta</taxon>
        <taxon>Magnoliopsida</taxon>
        <taxon>eudicotyledons</taxon>
        <taxon>Gunneridae</taxon>
        <taxon>Pentapetalae</taxon>
        <taxon>rosids</taxon>
        <taxon>fabids</taxon>
        <taxon>Rosales</taxon>
        <taxon>Rosaceae</taxon>
        <taxon>Amygdaloideae</taxon>
        <taxon>Amygdaleae</taxon>
        <taxon>Prunus</taxon>
    </lineage>
</organism>
<reference evidence="1 2" key="1">
    <citation type="journal article" date="2022" name="G3 (Bethesda)">
        <title>Whole-genome sequence and methylome profiling of the almond [Prunus dulcis (Mill.) D.A. Webb] cultivar 'Nonpareil'.</title>
        <authorList>
            <person name="D'Amico-Willman K.M."/>
            <person name="Ouma W.Z."/>
            <person name="Meulia T."/>
            <person name="Sideli G.M."/>
            <person name="Gradziel T.M."/>
            <person name="Fresnedo-Ramirez J."/>
        </authorList>
    </citation>
    <scope>NUCLEOTIDE SEQUENCE [LARGE SCALE GENOMIC DNA]</scope>
    <source>
        <strain evidence="1">Clone GOH B32 T37-40</strain>
    </source>
</reference>
<gene>
    <name evidence="1" type="ORF">L3X38_039679</name>
</gene>